<reference evidence="1 2" key="1">
    <citation type="submission" date="2017-12" db="EMBL/GenBank/DDBJ databases">
        <title>Characterization of six clinical isolates of Enterochimera gen. nov., a novel genus of the Yersiniaciae family and the three species Enterochimera arupensis sp. nov., Enterochimera coloradensis sp. nov, and Enterochimera californica sp. nov.</title>
        <authorList>
            <person name="Rossi A."/>
            <person name="Fisher M."/>
        </authorList>
    </citation>
    <scope>NUCLEOTIDE SEQUENCE [LARGE SCALE GENOMIC DNA]</scope>
    <source>
        <strain evidence="1 2">2016Iso1</strain>
    </source>
</reference>
<dbReference type="Pfam" id="PF09614">
    <property type="entry name" value="Cas_Csy2"/>
    <property type="match status" value="1"/>
</dbReference>
<comment type="caution">
    <text evidence="1">The sequence shown here is derived from an EMBL/GenBank/DDBJ whole genome shotgun (WGS) entry which is preliminary data.</text>
</comment>
<organism evidence="1 2">
    <name type="scientific">Chimaeribacter arupi</name>
    <dbReference type="NCBI Taxonomy" id="2060066"/>
    <lineage>
        <taxon>Bacteria</taxon>
        <taxon>Pseudomonadati</taxon>
        <taxon>Pseudomonadota</taxon>
        <taxon>Gammaproteobacteria</taxon>
        <taxon>Enterobacterales</taxon>
        <taxon>Yersiniaceae</taxon>
        <taxon>Chimaeribacter</taxon>
    </lineage>
</organism>
<proteinExistence type="predicted"/>
<evidence type="ECO:0000313" key="1">
    <source>
        <dbReference type="EMBL" id="PLR44023.1"/>
    </source>
</evidence>
<accession>A0A2N5EI22</accession>
<dbReference type="RefSeq" id="WP_101836098.1">
    <property type="nucleotide sequence ID" value="NZ_PJZK01000029.1"/>
</dbReference>
<dbReference type="AlphaFoldDB" id="A0A2N5EI22"/>
<name>A0A2N5EI22_9GAMM</name>
<dbReference type="CDD" id="cd09736">
    <property type="entry name" value="Csy2_I-F"/>
    <property type="match status" value="1"/>
</dbReference>
<dbReference type="InterPro" id="IPR013398">
    <property type="entry name" value="CRISPR-assoc_prot_Csy2"/>
</dbReference>
<evidence type="ECO:0000313" key="2">
    <source>
        <dbReference type="Proteomes" id="UP000234626"/>
    </source>
</evidence>
<sequence>MSRCIILPRLQVENANAAAGLTWGFPAITQFLGYVHALSRKLQQSHGITLEGCGVICHHHQVHAYNAGGDYQFALTRNPLSKEGKTASINEEARMHLTVSLVMKCRGTLANGDTGLALLAEHLQVLCRQQRLAGGTVVSMGKVQVRNLADDERVSALFWPLMPGFALVDRSPWLAQHCSAKQALEPQTDMLDAWLDFAALKLAPHTGEGILPEPGAPAEWRYEPKPYAGYLVPLMTGYQRISPCYAPGDVARTRDPATPFCFAEAVYGVGEWCGLHRLHSLDELLWRYHTTETGYYCCGAQAAIEAEDSTYDDDHF</sequence>
<dbReference type="OrthoDB" id="1550641at2"/>
<dbReference type="NCBIfam" id="TIGR02565">
    <property type="entry name" value="cas_Csy2"/>
    <property type="match status" value="1"/>
</dbReference>
<dbReference type="EMBL" id="PJZK01000029">
    <property type="protein sequence ID" value="PLR44023.1"/>
    <property type="molecule type" value="Genomic_DNA"/>
</dbReference>
<protein>
    <submittedName>
        <fullName evidence="1">Type I-F CRISPR-associated protein Csy2</fullName>
    </submittedName>
</protein>
<gene>
    <name evidence="1" type="primary">csy2</name>
    <name evidence="1" type="ORF">CYR34_19845</name>
</gene>
<keyword evidence="2" id="KW-1185">Reference proteome</keyword>
<dbReference type="Proteomes" id="UP000234626">
    <property type="component" value="Unassembled WGS sequence"/>
</dbReference>